<feature type="domain" description="PX" evidence="6">
    <location>
        <begin position="1"/>
        <end position="146"/>
    </location>
</feature>
<dbReference type="AlphaFoldDB" id="A0A4P9Z554"/>
<comment type="subcellular location">
    <subcellularLocation>
        <location evidence="1">Cytoplasm</location>
    </subcellularLocation>
</comment>
<dbReference type="GO" id="GO:0005737">
    <property type="term" value="C:cytoplasm"/>
    <property type="evidence" value="ECO:0007669"/>
    <property type="project" value="UniProtKB-SubCell"/>
</dbReference>
<dbReference type="OrthoDB" id="428895at2759"/>
<dbReference type="InterPro" id="IPR001683">
    <property type="entry name" value="PX_dom"/>
</dbReference>
<evidence type="ECO:0000256" key="4">
    <source>
        <dbReference type="SAM" id="MobiDB-lite"/>
    </source>
</evidence>
<keyword evidence="8" id="KW-1185">Reference proteome</keyword>
<dbReference type="Pfam" id="PF00787">
    <property type="entry name" value="PX"/>
    <property type="match status" value="1"/>
</dbReference>
<evidence type="ECO:0000313" key="7">
    <source>
        <dbReference type="EMBL" id="RKP27744.1"/>
    </source>
</evidence>
<evidence type="ECO:0000256" key="1">
    <source>
        <dbReference type="ARBA" id="ARBA00004496"/>
    </source>
</evidence>
<evidence type="ECO:0000256" key="3">
    <source>
        <dbReference type="SAM" id="Coils"/>
    </source>
</evidence>
<keyword evidence="3" id="KW-0175">Coiled coil</keyword>
<feature type="compositionally biased region" description="Low complexity" evidence="4">
    <location>
        <begin position="270"/>
        <end position="280"/>
    </location>
</feature>
<dbReference type="Proteomes" id="UP000278143">
    <property type="component" value="Unassembled WGS sequence"/>
</dbReference>
<protein>
    <recommendedName>
        <fullName evidence="9">Phox homologous domain-containing protein</fullName>
    </recommendedName>
</protein>
<dbReference type="SUPFAM" id="SSF64268">
    <property type="entry name" value="PX domain"/>
    <property type="match status" value="1"/>
</dbReference>
<feature type="compositionally biased region" description="Low complexity" evidence="4">
    <location>
        <begin position="289"/>
        <end position="316"/>
    </location>
</feature>
<evidence type="ECO:0000313" key="8">
    <source>
        <dbReference type="Proteomes" id="UP000278143"/>
    </source>
</evidence>
<evidence type="ECO:0000259" key="6">
    <source>
        <dbReference type="PROSITE" id="PS50195"/>
    </source>
</evidence>
<organism evidence="7 8">
    <name type="scientific">Syncephalis pseudoplumigaleata</name>
    <dbReference type="NCBI Taxonomy" id="1712513"/>
    <lineage>
        <taxon>Eukaryota</taxon>
        <taxon>Fungi</taxon>
        <taxon>Fungi incertae sedis</taxon>
        <taxon>Zoopagomycota</taxon>
        <taxon>Zoopagomycotina</taxon>
        <taxon>Zoopagomycetes</taxon>
        <taxon>Zoopagales</taxon>
        <taxon>Piptocephalidaceae</taxon>
        <taxon>Syncephalis</taxon>
    </lineage>
</organism>
<dbReference type="PANTHER" id="PTHR22999:SF23">
    <property type="entry name" value="SORTING NEXIN-16"/>
    <property type="match status" value="1"/>
</dbReference>
<dbReference type="InterPro" id="IPR000727">
    <property type="entry name" value="T_SNARE_dom"/>
</dbReference>
<dbReference type="Gene3D" id="1.20.5.110">
    <property type="match status" value="1"/>
</dbReference>
<evidence type="ECO:0000259" key="5">
    <source>
        <dbReference type="PROSITE" id="PS50192"/>
    </source>
</evidence>
<proteinExistence type="predicted"/>
<gene>
    <name evidence="7" type="ORF">SYNPS1DRAFT_26617</name>
</gene>
<feature type="region of interest" description="Disordered" evidence="4">
    <location>
        <begin position="221"/>
        <end position="316"/>
    </location>
</feature>
<evidence type="ECO:0008006" key="9">
    <source>
        <dbReference type="Google" id="ProtNLM"/>
    </source>
</evidence>
<sequence length="410" mass="45138">MSLVEMATNGNGGEHLHLLRHAQKTRLPTLAPPSPAALAPPSPARLSAYRLDVQAAVRAWSVWRRYSQFDQLHRDLLRIHPQHPPPVPLPAKHYFSFTSTASSPAYIEQRRHGLEKYVQALLNDPDPRWRRTHEWREFLGVPTARAFTEDHFTAGSWMEELRAVQGALRECRALVHRREASAARKNTAEVHRCTQDARRRLQGLAEQVRALEAGLKSLAISRRAGGGGGGDDDDDEGDERGGRPTVASNHGDRRDLLQQHDGTGNAYGYSSPDSHSSTASPRPGMARGSTAPATDLSTSPSSSSSPTAAAAAGPQSRRVFGRAATALMPETSETRALDNGELLQHQQTLMQRQDNHMSQLSSVLQQQRQIALAVGDELDMQNQMLDELDADVEQVASKLNRAGRQLDKIR</sequence>
<dbReference type="InterPro" id="IPR051837">
    <property type="entry name" value="SortingNexin/PXDomain-PKLike"/>
</dbReference>
<reference evidence="8" key="1">
    <citation type="journal article" date="2018" name="Nat. Microbiol.">
        <title>Leveraging single-cell genomics to expand the fungal tree of life.</title>
        <authorList>
            <person name="Ahrendt S.R."/>
            <person name="Quandt C.A."/>
            <person name="Ciobanu D."/>
            <person name="Clum A."/>
            <person name="Salamov A."/>
            <person name="Andreopoulos B."/>
            <person name="Cheng J.F."/>
            <person name="Woyke T."/>
            <person name="Pelin A."/>
            <person name="Henrissat B."/>
            <person name="Reynolds N.K."/>
            <person name="Benny G.L."/>
            <person name="Smith M.E."/>
            <person name="James T.Y."/>
            <person name="Grigoriev I.V."/>
        </authorList>
    </citation>
    <scope>NUCLEOTIDE SEQUENCE [LARGE SCALE GENOMIC DNA]</scope>
    <source>
        <strain evidence="8">Benny S71-1</strain>
    </source>
</reference>
<dbReference type="PROSITE" id="PS50192">
    <property type="entry name" value="T_SNARE"/>
    <property type="match status" value="1"/>
</dbReference>
<dbReference type="InterPro" id="IPR036871">
    <property type="entry name" value="PX_dom_sf"/>
</dbReference>
<dbReference type="CDD" id="cd15858">
    <property type="entry name" value="SNARE_VAM7"/>
    <property type="match status" value="1"/>
</dbReference>
<accession>A0A4P9Z554</accession>
<feature type="coiled-coil region" evidence="3">
    <location>
        <begin position="378"/>
        <end position="405"/>
    </location>
</feature>
<dbReference type="EMBL" id="KZ989158">
    <property type="protein sequence ID" value="RKP27744.1"/>
    <property type="molecule type" value="Genomic_DNA"/>
</dbReference>
<dbReference type="SMART" id="SM00312">
    <property type="entry name" value="PX"/>
    <property type="match status" value="1"/>
</dbReference>
<dbReference type="GO" id="GO:0035091">
    <property type="term" value="F:phosphatidylinositol binding"/>
    <property type="evidence" value="ECO:0007669"/>
    <property type="project" value="InterPro"/>
</dbReference>
<keyword evidence="2" id="KW-0963">Cytoplasm</keyword>
<feature type="domain" description="T-SNARE coiled-coil homology" evidence="5">
    <location>
        <begin position="347"/>
        <end position="409"/>
    </location>
</feature>
<dbReference type="Gene3D" id="3.30.1520.10">
    <property type="entry name" value="Phox-like domain"/>
    <property type="match status" value="1"/>
</dbReference>
<name>A0A4P9Z554_9FUNG</name>
<dbReference type="SMART" id="SM00397">
    <property type="entry name" value="t_SNARE"/>
    <property type="match status" value="1"/>
</dbReference>
<evidence type="ECO:0000256" key="2">
    <source>
        <dbReference type="ARBA" id="ARBA00022490"/>
    </source>
</evidence>
<dbReference type="SUPFAM" id="SSF58038">
    <property type="entry name" value="SNARE fusion complex"/>
    <property type="match status" value="1"/>
</dbReference>
<dbReference type="PANTHER" id="PTHR22999">
    <property type="entry name" value="PX SERINE/THREONINE KINASE PXK"/>
    <property type="match status" value="1"/>
</dbReference>
<dbReference type="PROSITE" id="PS50195">
    <property type="entry name" value="PX"/>
    <property type="match status" value="1"/>
</dbReference>